<evidence type="ECO:0000313" key="1">
    <source>
        <dbReference type="EMBL" id="KLO10275.1"/>
    </source>
</evidence>
<dbReference type="AlphaFoldDB" id="A0A0H2REI3"/>
<organism evidence="1 2">
    <name type="scientific">Schizopora paradoxa</name>
    <dbReference type="NCBI Taxonomy" id="27342"/>
    <lineage>
        <taxon>Eukaryota</taxon>
        <taxon>Fungi</taxon>
        <taxon>Dikarya</taxon>
        <taxon>Basidiomycota</taxon>
        <taxon>Agaricomycotina</taxon>
        <taxon>Agaricomycetes</taxon>
        <taxon>Hymenochaetales</taxon>
        <taxon>Schizoporaceae</taxon>
        <taxon>Schizopora</taxon>
    </lineage>
</organism>
<dbReference type="EMBL" id="KQ086031">
    <property type="protein sequence ID" value="KLO10275.1"/>
    <property type="molecule type" value="Genomic_DNA"/>
</dbReference>
<proteinExistence type="predicted"/>
<keyword evidence="2" id="KW-1185">Reference proteome</keyword>
<protein>
    <submittedName>
        <fullName evidence="1">Uncharacterized protein</fullName>
    </submittedName>
</protein>
<accession>A0A0H2REI3</accession>
<sequence length="184" mass="20598">MQMLPHIYALFLHSSFAVEANVRWTHFPDLFVPIDGPTMYAVISKPFLASPLQRRRGDRCSSLVVEMSLHPALLCALRFLVGSPSQSHVLCSQFKMIVELALRIFVSRPESSNSRASDLDHPQVRLSSSTSSMAWISVLRRRPLEFTSSGRGTRESVMGWVIAFDNTSIPSSRRTNSGFGLWDG</sequence>
<name>A0A0H2REI3_9AGAM</name>
<dbReference type="Proteomes" id="UP000053477">
    <property type="component" value="Unassembled WGS sequence"/>
</dbReference>
<evidence type="ECO:0000313" key="2">
    <source>
        <dbReference type="Proteomes" id="UP000053477"/>
    </source>
</evidence>
<reference evidence="1 2" key="1">
    <citation type="submission" date="2015-04" db="EMBL/GenBank/DDBJ databases">
        <title>Complete genome sequence of Schizopora paradoxa KUC8140, a cosmopolitan wood degrader in East Asia.</title>
        <authorList>
            <consortium name="DOE Joint Genome Institute"/>
            <person name="Min B."/>
            <person name="Park H."/>
            <person name="Jang Y."/>
            <person name="Kim J.-J."/>
            <person name="Kim K.H."/>
            <person name="Pangilinan J."/>
            <person name="Lipzen A."/>
            <person name="Riley R."/>
            <person name="Grigoriev I.V."/>
            <person name="Spatafora J.W."/>
            <person name="Choi I.-G."/>
        </authorList>
    </citation>
    <scope>NUCLEOTIDE SEQUENCE [LARGE SCALE GENOMIC DNA]</scope>
    <source>
        <strain evidence="1 2">KUC8140</strain>
    </source>
</reference>
<gene>
    <name evidence="1" type="ORF">SCHPADRAFT_527104</name>
</gene>
<dbReference type="InParanoid" id="A0A0H2REI3"/>